<evidence type="ECO:0000313" key="1">
    <source>
        <dbReference type="EMBL" id="KAK8209152.1"/>
    </source>
</evidence>
<sequence>MPFTQVNYKRLYYKDWAPENGAEAKATIVMGHGLGSSNNYYTAIVPSLVSQGYRCICLDTTGSGLSSYSYIEQTVHTLAADVIDLMDNLSIPKAIYVGHSMSGMTGPELAAEWPGRITGIVLIGPVFPTKDVAPMFEQRIATVAEKGMDTMADTVPFSAVGSEAQPIHRAFIRELILGTAPEAYISLCKVISDAWKAPPKYEKVECPVLIIAGEEDKSAPLAGCEKIMNALGTKSKKMEVLKGVGHWQCVEAPEDVGALIVEFMRQF</sequence>
<organism evidence="1 2">
    <name type="scientific">Zalaria obscura</name>
    <dbReference type="NCBI Taxonomy" id="2024903"/>
    <lineage>
        <taxon>Eukaryota</taxon>
        <taxon>Fungi</taxon>
        <taxon>Dikarya</taxon>
        <taxon>Ascomycota</taxon>
        <taxon>Pezizomycotina</taxon>
        <taxon>Dothideomycetes</taxon>
        <taxon>Dothideomycetidae</taxon>
        <taxon>Dothideales</taxon>
        <taxon>Zalariaceae</taxon>
        <taxon>Zalaria</taxon>
    </lineage>
</organism>
<name>A0ACC3SFJ7_9PEZI</name>
<comment type="caution">
    <text evidence="1">The sequence shown here is derived from an EMBL/GenBank/DDBJ whole genome shotgun (WGS) entry which is preliminary data.</text>
</comment>
<reference evidence="1" key="1">
    <citation type="submission" date="2024-02" db="EMBL/GenBank/DDBJ databases">
        <title>Metagenome Assembled Genome of Zalaria obscura JY119.</title>
        <authorList>
            <person name="Vighnesh L."/>
            <person name="Jagadeeshwari U."/>
            <person name="Venkata Ramana C."/>
            <person name="Sasikala C."/>
        </authorList>
    </citation>
    <scope>NUCLEOTIDE SEQUENCE</scope>
    <source>
        <strain evidence="1">JY119</strain>
    </source>
</reference>
<accession>A0ACC3SFJ7</accession>
<protein>
    <submittedName>
        <fullName evidence="1">Uncharacterized protein</fullName>
    </submittedName>
</protein>
<keyword evidence="2" id="KW-1185">Reference proteome</keyword>
<evidence type="ECO:0000313" key="2">
    <source>
        <dbReference type="Proteomes" id="UP001320706"/>
    </source>
</evidence>
<proteinExistence type="predicted"/>
<dbReference type="EMBL" id="JAMKPW020000017">
    <property type="protein sequence ID" value="KAK8209152.1"/>
    <property type="molecule type" value="Genomic_DNA"/>
</dbReference>
<dbReference type="Proteomes" id="UP001320706">
    <property type="component" value="Unassembled WGS sequence"/>
</dbReference>
<gene>
    <name evidence="1" type="ORF">M8818_003847</name>
</gene>